<evidence type="ECO:0000256" key="11">
    <source>
        <dbReference type="ARBA" id="ARBA00023242"/>
    </source>
</evidence>
<evidence type="ECO:0000256" key="8">
    <source>
        <dbReference type="ARBA" id="ARBA00022833"/>
    </source>
</evidence>
<dbReference type="GO" id="GO:0008270">
    <property type="term" value="F:zinc ion binding"/>
    <property type="evidence" value="ECO:0007669"/>
    <property type="project" value="UniProtKB-KW"/>
</dbReference>
<feature type="region of interest" description="Disordered" evidence="16">
    <location>
        <begin position="293"/>
        <end position="324"/>
    </location>
</feature>
<keyword evidence="10" id="KW-0508">mRNA splicing</keyword>
<dbReference type="GO" id="GO:0071007">
    <property type="term" value="C:U2-type catalytic step 2 spliceosome"/>
    <property type="evidence" value="ECO:0007669"/>
    <property type="project" value="TreeGrafter"/>
</dbReference>
<dbReference type="GO" id="GO:0006397">
    <property type="term" value="P:mRNA processing"/>
    <property type="evidence" value="ECO:0007669"/>
    <property type="project" value="UniProtKB-KW"/>
</dbReference>
<evidence type="ECO:0000256" key="1">
    <source>
        <dbReference type="ARBA" id="ARBA00004123"/>
    </source>
</evidence>
<dbReference type="Pfam" id="PF16131">
    <property type="entry name" value="Torus"/>
    <property type="match status" value="1"/>
</dbReference>
<name>A0A4P9XW46_9FUNG</name>
<dbReference type="GO" id="GO:0000974">
    <property type="term" value="C:Prp19 complex"/>
    <property type="evidence" value="ECO:0007669"/>
    <property type="project" value="TreeGrafter"/>
</dbReference>
<reference evidence="20" key="1">
    <citation type="journal article" date="2018" name="Nat. Microbiol.">
        <title>Leveraging single-cell genomics to expand the fungal tree of life.</title>
        <authorList>
            <person name="Ahrendt S.R."/>
            <person name="Quandt C.A."/>
            <person name="Ciobanu D."/>
            <person name="Clum A."/>
            <person name="Salamov A."/>
            <person name="Andreopoulos B."/>
            <person name="Cheng J.F."/>
            <person name="Woyke T."/>
            <person name="Pelin A."/>
            <person name="Henrissat B."/>
            <person name="Reynolds N.K."/>
            <person name="Benny G.L."/>
            <person name="Smith M.E."/>
            <person name="James T.Y."/>
            <person name="Grigoriev I.V."/>
        </authorList>
    </citation>
    <scope>NUCLEOTIDE SEQUENCE [LARGE SCALE GENOMIC DNA]</scope>
    <source>
        <strain evidence="20">RSA 1356</strain>
    </source>
</reference>
<evidence type="ECO:0000256" key="6">
    <source>
        <dbReference type="ARBA" id="ARBA00022728"/>
    </source>
</evidence>
<dbReference type="GO" id="GO:0036002">
    <property type="term" value="F:pre-mRNA binding"/>
    <property type="evidence" value="ECO:0007669"/>
    <property type="project" value="TreeGrafter"/>
</dbReference>
<dbReference type="SMART" id="SM00360">
    <property type="entry name" value="RRM"/>
    <property type="match status" value="1"/>
</dbReference>
<evidence type="ECO:0000313" key="19">
    <source>
        <dbReference type="EMBL" id="RKP10518.1"/>
    </source>
</evidence>
<evidence type="ECO:0000256" key="7">
    <source>
        <dbReference type="ARBA" id="ARBA00022771"/>
    </source>
</evidence>
<comment type="function">
    <text evidence="12">Involved in pre-mRNA splicing. Facilitates the cooperative formation of U2/U6 helix II in association with stem II in the spliceosome. Binds to RNA.</text>
</comment>
<keyword evidence="8 15" id="KW-0862">Zinc</keyword>
<dbReference type="STRING" id="78915.A0A4P9XW46"/>
<protein>
    <recommendedName>
        <fullName evidence="3">Pre-mRNA-splicing factor SLT11</fullName>
    </recommendedName>
    <alternativeName>
        <fullName evidence="13">Pre-mRNA-splicing factor slt11</fullName>
    </alternativeName>
</protein>
<keyword evidence="6" id="KW-0747">Spliceosome</keyword>
<dbReference type="GO" id="GO:0008380">
    <property type="term" value="P:RNA splicing"/>
    <property type="evidence" value="ECO:0007669"/>
    <property type="project" value="UniProtKB-KW"/>
</dbReference>
<evidence type="ECO:0000256" key="3">
    <source>
        <dbReference type="ARBA" id="ARBA00019060"/>
    </source>
</evidence>
<feature type="domain" description="C3H1-type" evidence="18">
    <location>
        <begin position="154"/>
        <end position="181"/>
    </location>
</feature>
<proteinExistence type="inferred from homology"/>
<dbReference type="PROSITE" id="PS50102">
    <property type="entry name" value="RRM"/>
    <property type="match status" value="1"/>
</dbReference>
<comment type="subcellular location">
    <subcellularLocation>
        <location evidence="1">Nucleus</location>
    </subcellularLocation>
</comment>
<dbReference type="OrthoDB" id="10259600at2759"/>
<dbReference type="InterPro" id="IPR000571">
    <property type="entry name" value="Znf_CCCH"/>
</dbReference>
<dbReference type="InterPro" id="IPR039171">
    <property type="entry name" value="Cwc2/Slt11"/>
</dbReference>
<dbReference type="InterPro" id="IPR000504">
    <property type="entry name" value="RRM_dom"/>
</dbReference>
<dbReference type="InterPro" id="IPR032297">
    <property type="entry name" value="Torus"/>
</dbReference>
<evidence type="ECO:0000256" key="9">
    <source>
        <dbReference type="ARBA" id="ARBA00022884"/>
    </source>
</evidence>
<comment type="similarity">
    <text evidence="2">Belongs to the SLT11 family.</text>
</comment>
<dbReference type="PANTHER" id="PTHR14089:SF6">
    <property type="entry name" value="PRE-MRNA-SPLICING FACTOR RBM22"/>
    <property type="match status" value="1"/>
</dbReference>
<evidence type="ECO:0000256" key="4">
    <source>
        <dbReference type="ARBA" id="ARBA00022664"/>
    </source>
</evidence>
<dbReference type="EMBL" id="KZ992449">
    <property type="protein sequence ID" value="RKP10518.1"/>
    <property type="molecule type" value="Genomic_DNA"/>
</dbReference>
<evidence type="ECO:0000259" key="18">
    <source>
        <dbReference type="PROSITE" id="PS50103"/>
    </source>
</evidence>
<dbReference type="Proteomes" id="UP000271241">
    <property type="component" value="Unassembled WGS sequence"/>
</dbReference>
<dbReference type="Gene3D" id="3.30.70.330">
    <property type="match status" value="1"/>
</dbReference>
<feature type="zinc finger region" description="C3H1-type" evidence="15">
    <location>
        <begin position="154"/>
        <end position="181"/>
    </location>
</feature>
<keyword evidence="20" id="KW-1185">Reference proteome</keyword>
<evidence type="ECO:0000256" key="12">
    <source>
        <dbReference type="ARBA" id="ARBA00025609"/>
    </source>
</evidence>
<keyword evidence="4" id="KW-0507">mRNA processing</keyword>
<evidence type="ECO:0000256" key="2">
    <source>
        <dbReference type="ARBA" id="ARBA00007781"/>
    </source>
</evidence>
<organism evidence="19 20">
    <name type="scientific">Thamnocephalis sphaerospora</name>
    <dbReference type="NCBI Taxonomy" id="78915"/>
    <lineage>
        <taxon>Eukaryota</taxon>
        <taxon>Fungi</taxon>
        <taxon>Fungi incertae sedis</taxon>
        <taxon>Zoopagomycota</taxon>
        <taxon>Zoopagomycotina</taxon>
        <taxon>Zoopagomycetes</taxon>
        <taxon>Zoopagales</taxon>
        <taxon>Sigmoideomycetaceae</taxon>
        <taxon>Thamnocephalis</taxon>
    </lineage>
</organism>
<feature type="domain" description="RRM" evidence="17">
    <location>
        <begin position="226"/>
        <end position="300"/>
    </location>
</feature>
<dbReference type="GO" id="GO:0071006">
    <property type="term" value="C:U2-type catalytic step 1 spliceosome"/>
    <property type="evidence" value="ECO:0007669"/>
    <property type="project" value="TreeGrafter"/>
</dbReference>
<dbReference type="AlphaFoldDB" id="A0A4P9XW46"/>
<evidence type="ECO:0000256" key="15">
    <source>
        <dbReference type="PROSITE-ProRule" id="PRU00723"/>
    </source>
</evidence>
<dbReference type="SUPFAM" id="SSF54928">
    <property type="entry name" value="RNA-binding domain, RBD"/>
    <property type="match status" value="1"/>
</dbReference>
<dbReference type="Pfam" id="PF21369">
    <property type="entry name" value="STL11_N"/>
    <property type="match status" value="1"/>
</dbReference>
<dbReference type="FunFam" id="3.30.70.330:FF:000476">
    <property type="entry name" value="Zinc finger CCCH domain-containing protein 4"/>
    <property type="match status" value="1"/>
</dbReference>
<evidence type="ECO:0000259" key="17">
    <source>
        <dbReference type="PROSITE" id="PS50102"/>
    </source>
</evidence>
<dbReference type="PANTHER" id="PTHR14089">
    <property type="entry name" value="PRE-MRNA-SPLICING FACTOR RBM22"/>
    <property type="match status" value="1"/>
</dbReference>
<evidence type="ECO:0000256" key="10">
    <source>
        <dbReference type="ARBA" id="ARBA00023187"/>
    </source>
</evidence>
<evidence type="ECO:0000256" key="5">
    <source>
        <dbReference type="ARBA" id="ARBA00022723"/>
    </source>
</evidence>
<keyword evidence="5 15" id="KW-0479">Metal-binding</keyword>
<dbReference type="SMART" id="SM00356">
    <property type="entry name" value="ZnF_C3H1"/>
    <property type="match status" value="1"/>
</dbReference>
<dbReference type="FunFam" id="4.10.1000.10:FF:000006">
    <property type="entry name" value="Putative pre-mrna-splicing factor rbm22"/>
    <property type="match status" value="1"/>
</dbReference>
<sequence>MSRSENRQGWEESEFPILCETCLGPNPYVRMTKQSHGNECKICSRPFTVFRWNPGNGMRYKKTEICQVCAKLKNVCQTCIFDLEYGLPVEVRDKALNIGDNVPNDSVNRAFVAQNAERVIAQNEQSGVFDHGKATSAGRELLRRMARTEPYYNRNRAHLCSFFAKGECRRGKECPYRHEMPEQNELSSQNMRDRYYGKNDPVARKIMGKAKGFMSSLAPPDDQTITSLFVSGVEDSITEEELRNAFVLFGDIKSVVVARKVQCAFVNFALRNAAEQAAERYGGASLQIKGHTLRVAWGRPRPQGPQSETQRRTEDPTLHGSTRQ</sequence>
<dbReference type="InterPro" id="IPR035979">
    <property type="entry name" value="RBD_domain_sf"/>
</dbReference>
<evidence type="ECO:0000256" key="16">
    <source>
        <dbReference type="SAM" id="MobiDB-lite"/>
    </source>
</evidence>
<keyword evidence="9 14" id="KW-0694">RNA-binding</keyword>
<keyword evidence="11" id="KW-0539">Nucleus</keyword>
<dbReference type="SUPFAM" id="SSF90229">
    <property type="entry name" value="CCCH zinc finger"/>
    <property type="match status" value="1"/>
</dbReference>
<dbReference type="InterPro" id="IPR012677">
    <property type="entry name" value="Nucleotide-bd_a/b_plait_sf"/>
</dbReference>
<evidence type="ECO:0000256" key="14">
    <source>
        <dbReference type="PROSITE-ProRule" id="PRU00176"/>
    </source>
</evidence>
<accession>A0A4P9XW46</accession>
<evidence type="ECO:0000313" key="20">
    <source>
        <dbReference type="Proteomes" id="UP000271241"/>
    </source>
</evidence>
<dbReference type="PROSITE" id="PS50103">
    <property type="entry name" value="ZF_C3H1"/>
    <property type="match status" value="1"/>
</dbReference>
<keyword evidence="7 15" id="KW-0863">Zinc-finger</keyword>
<dbReference type="GO" id="GO:0017070">
    <property type="term" value="F:U6 snRNA binding"/>
    <property type="evidence" value="ECO:0007669"/>
    <property type="project" value="TreeGrafter"/>
</dbReference>
<gene>
    <name evidence="19" type="ORF">THASP1DRAFT_34101</name>
</gene>
<dbReference type="InterPro" id="IPR048995">
    <property type="entry name" value="STL11/RBM22-like_N"/>
</dbReference>
<evidence type="ECO:0000256" key="13">
    <source>
        <dbReference type="ARBA" id="ARBA00069020"/>
    </source>
</evidence>
<dbReference type="Pfam" id="PF00076">
    <property type="entry name" value="RRM_1"/>
    <property type="match status" value="1"/>
</dbReference>
<dbReference type="InterPro" id="IPR036855">
    <property type="entry name" value="Znf_CCCH_sf"/>
</dbReference>
<dbReference type="Gene3D" id="4.10.1000.10">
    <property type="entry name" value="Zinc finger, CCCH-type"/>
    <property type="match status" value="1"/>
</dbReference>